<evidence type="ECO:0000256" key="1">
    <source>
        <dbReference type="ARBA" id="ARBA00000448"/>
    </source>
</evidence>
<dbReference type="InterPro" id="IPR036881">
    <property type="entry name" value="Glyco_hydro_3_C_sf"/>
</dbReference>
<dbReference type="InterPro" id="IPR017853">
    <property type="entry name" value="GH"/>
</dbReference>
<evidence type="ECO:0000256" key="8">
    <source>
        <dbReference type="SAM" id="MobiDB-lite"/>
    </source>
</evidence>
<dbReference type="Pfam" id="PF01915">
    <property type="entry name" value="Glyco_hydro_3_C"/>
    <property type="match status" value="1"/>
</dbReference>
<evidence type="ECO:0000256" key="3">
    <source>
        <dbReference type="ARBA" id="ARBA00012744"/>
    </source>
</evidence>
<dbReference type="SUPFAM" id="SSF51445">
    <property type="entry name" value="(Trans)glycosidases"/>
    <property type="match status" value="1"/>
</dbReference>
<dbReference type="FunFam" id="3.20.20.300:FF:000005">
    <property type="entry name" value="Periplasmic beta-glucosidase"/>
    <property type="match status" value="1"/>
</dbReference>
<protein>
    <recommendedName>
        <fullName evidence="3">beta-glucosidase</fullName>
        <ecNumber evidence="3">3.2.1.21</ecNumber>
    </recommendedName>
</protein>
<keyword evidence="5 7" id="KW-0378">Hydrolase</keyword>
<evidence type="ECO:0000256" key="4">
    <source>
        <dbReference type="ARBA" id="ARBA00022729"/>
    </source>
</evidence>
<dbReference type="InterPro" id="IPR013783">
    <property type="entry name" value="Ig-like_fold"/>
</dbReference>
<dbReference type="PROSITE" id="PS00775">
    <property type="entry name" value="GLYCOSYL_HYDROL_F3"/>
    <property type="match status" value="1"/>
</dbReference>
<dbReference type="FunFam" id="2.60.40.10:FF:000495">
    <property type="entry name" value="Periplasmic beta-glucosidase"/>
    <property type="match status" value="1"/>
</dbReference>
<feature type="domain" description="Fibronectin type III-like" evidence="9">
    <location>
        <begin position="751"/>
        <end position="820"/>
    </location>
</feature>
<dbReference type="InterPro" id="IPR026891">
    <property type="entry name" value="Fn3-like"/>
</dbReference>
<feature type="region of interest" description="Disordered" evidence="8">
    <location>
        <begin position="1"/>
        <end position="20"/>
    </location>
</feature>
<dbReference type="SUPFAM" id="SSF52279">
    <property type="entry name" value="Beta-D-glucan exohydrolase, C-terminal domain"/>
    <property type="match status" value="1"/>
</dbReference>
<dbReference type="InterPro" id="IPR001764">
    <property type="entry name" value="Glyco_hydro_3_N"/>
</dbReference>
<dbReference type="GO" id="GO:0008422">
    <property type="term" value="F:beta-glucosidase activity"/>
    <property type="evidence" value="ECO:0007669"/>
    <property type="project" value="UniProtKB-EC"/>
</dbReference>
<gene>
    <name evidence="10" type="primary">bglX</name>
    <name evidence="10" type="ORF">P8935_10340</name>
</gene>
<evidence type="ECO:0000259" key="9">
    <source>
        <dbReference type="SMART" id="SM01217"/>
    </source>
</evidence>
<evidence type="ECO:0000313" key="10">
    <source>
        <dbReference type="EMBL" id="XBH19695.1"/>
    </source>
</evidence>
<evidence type="ECO:0000256" key="6">
    <source>
        <dbReference type="ARBA" id="ARBA00023295"/>
    </source>
</evidence>
<dbReference type="Pfam" id="PF00933">
    <property type="entry name" value="Glyco_hydro_3"/>
    <property type="match status" value="1"/>
</dbReference>
<dbReference type="NCBIfam" id="NF011678">
    <property type="entry name" value="PRK15098.1"/>
    <property type="match status" value="1"/>
</dbReference>
<reference evidence="10" key="1">
    <citation type="submission" date="2023-03" db="EMBL/GenBank/DDBJ databases">
        <title>Edaphobacter sp.</title>
        <authorList>
            <person name="Huber K.J."/>
            <person name="Papendorf J."/>
            <person name="Pilke C."/>
            <person name="Bunk B."/>
            <person name="Sproeer C."/>
            <person name="Pester M."/>
        </authorList>
    </citation>
    <scope>NUCLEOTIDE SEQUENCE</scope>
    <source>
        <strain evidence="10">DSM 110680</strain>
    </source>
</reference>
<evidence type="ECO:0000256" key="7">
    <source>
        <dbReference type="RuleBase" id="RU361161"/>
    </source>
</evidence>
<keyword evidence="4" id="KW-0732">Signal</keyword>
<dbReference type="PANTHER" id="PTHR30620:SF16">
    <property type="entry name" value="LYSOSOMAL BETA GLUCOSIDASE"/>
    <property type="match status" value="1"/>
</dbReference>
<dbReference type="InterPro" id="IPR019800">
    <property type="entry name" value="Glyco_hydro_3_AS"/>
</dbReference>
<dbReference type="GO" id="GO:0009251">
    <property type="term" value="P:glucan catabolic process"/>
    <property type="evidence" value="ECO:0007669"/>
    <property type="project" value="TreeGrafter"/>
</dbReference>
<keyword evidence="6 7" id="KW-0326">Glycosidase</keyword>
<accession>A0AAU7DQY5</accession>
<dbReference type="AlphaFoldDB" id="A0AAU7DQY5"/>
<sequence>MHLAASGEVTNGSGPSGDNDCAGRFLTGSTQTVYHFPDMMKSSFCAVPHAVFLMLFAGFAVAASSAQDHSTPNSQLASKDIDTKVEALLKQMTLDEKIGQTVQYSAGFATGPSASNLTYDELVAKGQVGSMLNVVGAERTNRYQHIAVEKSRLHIPILFGLDVIHGHHTTFPVPLAIAASWDPQAAETVARVAAEEARADGIAWVFSPMVDIARDPRWGRIIESNGEDPYLSSALARAWVNGYQQGDLSKPDSVAACVKHFAAYGAAIAGRDYNAVDMSVLTLRQVYLKPYHAAVDAGVATVMTSFNSINGVPATADPFTLTQILRKEWRFDGFVVSDWGAVGELKNHSIGDGPTVARKALLAGTDMDMEGDLYGTVIAAQVRSGKISEKVIDEAVRRILRVKFALGLFDHPFTNVGSAYSPTTDRRETARKVADETMVLLKNDPVEGAGALLPLSAKAKTVALIGPMADDALDLLGAWTVAGNPKDVITLKSALADRLGDKLIFAPGCGLLSGEDEKTLKSVSFTGTATSADQSITDDDKTIAEAVETARKSDVAILALGESTNWMEGEASSRAHLGFTGNQEKLLEAVVATGKPVILVVLAGRPLELKWAAEHVPAILEAWSPGIEAGPAVADVLFGDVNPSGKLPSSFPRAVGQEPLYYAQMPTGRPAHGDLAILPRNAAEKFVSRYMDEPNSALFPFGWGLSYTRFSYSKPAIDRAAVPVREVADIHQPIATVSVDVSNTGSVKGTEVVQLYVRNTEASVEQPVRELKGFARVTLNPGETKHVTFPLGFDELNFYGVDAKKTIEPTTYDIWVGGNSLATSETMLKITD</sequence>
<dbReference type="Pfam" id="PF14310">
    <property type="entry name" value="Fn3-like"/>
    <property type="match status" value="1"/>
</dbReference>
<evidence type="ECO:0000256" key="2">
    <source>
        <dbReference type="ARBA" id="ARBA00005336"/>
    </source>
</evidence>
<dbReference type="InterPro" id="IPR051915">
    <property type="entry name" value="Cellulose_Degrad_GH3"/>
</dbReference>
<dbReference type="RefSeq" id="WP_348264914.1">
    <property type="nucleotide sequence ID" value="NZ_CP121196.1"/>
</dbReference>
<name>A0AAU7DQY5_9BACT</name>
<dbReference type="InterPro" id="IPR002772">
    <property type="entry name" value="Glyco_hydro_3_C"/>
</dbReference>
<comment type="catalytic activity">
    <reaction evidence="1">
        <text>Hydrolysis of terminal, non-reducing beta-D-glucosyl residues with release of beta-D-glucose.</text>
        <dbReference type="EC" id="3.2.1.21"/>
    </reaction>
</comment>
<dbReference type="Gene3D" id="2.60.40.10">
    <property type="entry name" value="Immunoglobulins"/>
    <property type="match status" value="1"/>
</dbReference>
<dbReference type="PANTHER" id="PTHR30620">
    <property type="entry name" value="PERIPLASMIC BETA-GLUCOSIDASE-RELATED"/>
    <property type="match status" value="1"/>
</dbReference>
<dbReference type="Gene3D" id="3.40.50.1700">
    <property type="entry name" value="Glycoside hydrolase family 3 C-terminal domain"/>
    <property type="match status" value="1"/>
</dbReference>
<dbReference type="Gene3D" id="3.20.20.300">
    <property type="entry name" value="Glycoside hydrolase, family 3, N-terminal domain"/>
    <property type="match status" value="1"/>
</dbReference>
<dbReference type="PRINTS" id="PR00133">
    <property type="entry name" value="GLHYDRLASE3"/>
</dbReference>
<dbReference type="EMBL" id="CP121196">
    <property type="protein sequence ID" value="XBH19695.1"/>
    <property type="molecule type" value="Genomic_DNA"/>
</dbReference>
<dbReference type="EC" id="3.2.1.21" evidence="3"/>
<evidence type="ECO:0000256" key="5">
    <source>
        <dbReference type="ARBA" id="ARBA00022801"/>
    </source>
</evidence>
<proteinExistence type="inferred from homology"/>
<dbReference type="SMART" id="SM01217">
    <property type="entry name" value="Fn3_like"/>
    <property type="match status" value="1"/>
</dbReference>
<comment type="similarity">
    <text evidence="2 7">Belongs to the glycosyl hydrolase 3 family.</text>
</comment>
<organism evidence="10">
    <name type="scientific">Telmatobacter sp. DSM 110680</name>
    <dbReference type="NCBI Taxonomy" id="3036704"/>
    <lineage>
        <taxon>Bacteria</taxon>
        <taxon>Pseudomonadati</taxon>
        <taxon>Acidobacteriota</taxon>
        <taxon>Terriglobia</taxon>
        <taxon>Terriglobales</taxon>
        <taxon>Acidobacteriaceae</taxon>
        <taxon>Telmatobacter</taxon>
    </lineage>
</organism>
<dbReference type="InterPro" id="IPR036962">
    <property type="entry name" value="Glyco_hydro_3_N_sf"/>
</dbReference>